<dbReference type="InterPro" id="IPR016032">
    <property type="entry name" value="Sig_transdc_resp-reg_C-effctor"/>
</dbReference>
<protein>
    <submittedName>
        <fullName evidence="3">LuxR family transcriptional regulator</fullName>
    </submittedName>
</protein>
<name>A0ABD7Q141_HAFAL</name>
<accession>A0ABD7Q141</accession>
<dbReference type="Gene3D" id="1.10.10.10">
    <property type="entry name" value="Winged helix-like DNA-binding domain superfamily/Winged helix DNA-binding domain"/>
    <property type="match status" value="1"/>
</dbReference>
<dbReference type="EMBL" id="SITJ01000076">
    <property type="protein sequence ID" value="TBL66629.1"/>
    <property type="molecule type" value="Genomic_DNA"/>
</dbReference>
<evidence type="ECO:0000256" key="1">
    <source>
        <dbReference type="ARBA" id="ARBA00023125"/>
    </source>
</evidence>
<reference evidence="3 4" key="1">
    <citation type="submission" date="2019-02" db="EMBL/GenBank/DDBJ databases">
        <title>Comparative genomic analysis of the Hafnia genus genomes.</title>
        <authorList>
            <person name="Zhiqiu Y."/>
            <person name="Chao Y."/>
            <person name="Yuhui D."/>
            <person name="Di H."/>
            <person name="Bin L."/>
        </authorList>
    </citation>
    <scope>NUCLEOTIDE SEQUENCE [LARGE SCALE GENOMIC DNA]</scope>
    <source>
        <strain evidence="3 4">PCM_1210</strain>
    </source>
</reference>
<dbReference type="GO" id="GO:0003677">
    <property type="term" value="F:DNA binding"/>
    <property type="evidence" value="ECO:0007669"/>
    <property type="project" value="UniProtKB-KW"/>
</dbReference>
<evidence type="ECO:0000313" key="3">
    <source>
        <dbReference type="EMBL" id="TBL66629.1"/>
    </source>
</evidence>
<dbReference type="InterPro" id="IPR000792">
    <property type="entry name" value="Tscrpt_reg_LuxR_C"/>
</dbReference>
<keyword evidence="1" id="KW-0238">DNA-binding</keyword>
<sequence length="214" mass="24856">MLIRCMKEVGVPAEIKIYLEDANQAYSTGVWYLLEEIFTENMGMLLKRIDGVSATVALRDADIYVTPFSAGIDRICAYMFSRHKKNFLLIGISIGQNLPIIENLHHCLQSVFIRRTDSVEQVRHKVSQAWTMSNEKKEEKCRSCRRLLLTAGEKRVIYYLDKGFSVSQIGNILGIGMKMASQRKRKVMRKYNLHSDVELWNFLNKWREYLIPAE</sequence>
<dbReference type="Pfam" id="PF00196">
    <property type="entry name" value="GerE"/>
    <property type="match status" value="1"/>
</dbReference>
<comment type="caution">
    <text evidence="3">The sequence shown here is derived from an EMBL/GenBank/DDBJ whole genome shotgun (WGS) entry which is preliminary data.</text>
</comment>
<dbReference type="Proteomes" id="UP000291600">
    <property type="component" value="Unassembled WGS sequence"/>
</dbReference>
<organism evidence="3 4">
    <name type="scientific">Hafnia alvei</name>
    <dbReference type="NCBI Taxonomy" id="569"/>
    <lineage>
        <taxon>Bacteria</taxon>
        <taxon>Pseudomonadati</taxon>
        <taxon>Pseudomonadota</taxon>
        <taxon>Gammaproteobacteria</taxon>
        <taxon>Enterobacterales</taxon>
        <taxon>Hafniaceae</taxon>
        <taxon>Hafnia</taxon>
    </lineage>
</organism>
<evidence type="ECO:0000259" key="2">
    <source>
        <dbReference type="SMART" id="SM00421"/>
    </source>
</evidence>
<dbReference type="InterPro" id="IPR036388">
    <property type="entry name" value="WH-like_DNA-bd_sf"/>
</dbReference>
<evidence type="ECO:0000313" key="4">
    <source>
        <dbReference type="Proteomes" id="UP000291600"/>
    </source>
</evidence>
<gene>
    <name evidence="3" type="ORF">EYY96_16770</name>
</gene>
<dbReference type="SMART" id="SM00421">
    <property type="entry name" value="HTH_LUXR"/>
    <property type="match status" value="1"/>
</dbReference>
<feature type="domain" description="HTH luxR-type" evidence="2">
    <location>
        <begin position="146"/>
        <end position="203"/>
    </location>
</feature>
<dbReference type="SUPFAM" id="SSF46894">
    <property type="entry name" value="C-terminal effector domain of the bipartite response regulators"/>
    <property type="match status" value="1"/>
</dbReference>
<proteinExistence type="predicted"/>
<dbReference type="AlphaFoldDB" id="A0ABD7Q141"/>